<reference evidence="1 2" key="1">
    <citation type="submission" date="2019-03" db="EMBL/GenBank/DDBJ databases">
        <title>Bacillus niacini sp. nov. a Nicotinate-Metabolizing Mesophile Isolated from Soil.</title>
        <authorList>
            <person name="Zhang G."/>
        </authorList>
    </citation>
    <scope>NUCLEOTIDE SEQUENCE [LARGE SCALE GENOMIC DNA]</scope>
    <source>
        <strain evidence="1 2">WN066</strain>
    </source>
</reference>
<accession>A0A4R5VXU3</accession>
<dbReference type="Gene3D" id="3.40.50.11110">
    <property type="entry name" value="Sialyltransferase, C-terminal GT-B Rossman nucleotide-binding domain"/>
    <property type="match status" value="1"/>
</dbReference>
<dbReference type="RefSeq" id="WP_133333072.1">
    <property type="nucleotide sequence ID" value="NZ_SMYO01000002.1"/>
</dbReference>
<protein>
    <submittedName>
        <fullName evidence="1">Uncharacterized protein</fullName>
    </submittedName>
</protein>
<dbReference type="InterPro" id="IPR010866">
    <property type="entry name" value="A-2_8-polyST"/>
</dbReference>
<evidence type="ECO:0000313" key="2">
    <source>
        <dbReference type="Proteomes" id="UP000295132"/>
    </source>
</evidence>
<dbReference type="EMBL" id="SMYO01000002">
    <property type="protein sequence ID" value="TDK64132.1"/>
    <property type="molecule type" value="Genomic_DNA"/>
</dbReference>
<sequence>MIKEIYQEELFSEFISLIRENRIDFIAFAISHWHAIGVEAEIKSRQFTKGGLIIILPHPKDGVLLAEEQFKGLVNNENKIYIMKENKSQNLSVIMRQLVGFFKSQLLNSKQKNEIKIICPLKPYFPILQIFNDTRLARNVKVKYILIDEGIGSYASQKAWQKIKKVDQGNNKKLKILKWVVSKVINKVYMRLDSEKRFLFKSENGILYLNEAVAKQYQNVLNRSEVKNNEIAIVVTQPFSEYYFISEKDELRVTKEIIDKLLHAHKKVVLKPHPREKMNKYNDILNIYSKEKVSLIEENISLERLLEKMNPGQIVGYTSTALLNAKALYDIDSYSAVKYMELYALDEDAVEIWREYYNLNRAIVKEFII</sequence>
<comment type="caution">
    <text evidence="1">The sequence shown here is derived from an EMBL/GenBank/DDBJ whole genome shotgun (WGS) entry which is preliminary data.</text>
</comment>
<dbReference type="AlphaFoldDB" id="A0A4R5VXU3"/>
<dbReference type="Proteomes" id="UP000295132">
    <property type="component" value="Unassembled WGS sequence"/>
</dbReference>
<proteinExistence type="predicted"/>
<gene>
    <name evidence="1" type="ORF">E2K98_04510</name>
</gene>
<dbReference type="Pfam" id="PF07388">
    <property type="entry name" value="A-2_8-polyST"/>
    <property type="match status" value="1"/>
</dbReference>
<organism evidence="1 2">
    <name type="scientific">Bacillus salipaludis</name>
    <dbReference type="NCBI Taxonomy" id="2547811"/>
    <lineage>
        <taxon>Bacteria</taxon>
        <taxon>Bacillati</taxon>
        <taxon>Bacillota</taxon>
        <taxon>Bacilli</taxon>
        <taxon>Bacillales</taxon>
        <taxon>Bacillaceae</taxon>
        <taxon>Bacillus</taxon>
    </lineage>
</organism>
<name>A0A4R5VXU3_9BACI</name>
<evidence type="ECO:0000313" key="1">
    <source>
        <dbReference type="EMBL" id="TDK64132.1"/>
    </source>
</evidence>